<evidence type="ECO:0000259" key="2">
    <source>
        <dbReference type="PROSITE" id="PS50235"/>
    </source>
</evidence>
<feature type="region of interest" description="Disordered" evidence="1">
    <location>
        <begin position="996"/>
        <end position="1022"/>
    </location>
</feature>
<evidence type="ECO:0000313" key="3">
    <source>
        <dbReference type="Proteomes" id="UP000515125"/>
    </source>
</evidence>
<evidence type="ECO:0000313" key="4">
    <source>
        <dbReference type="RefSeq" id="XP_026191634.1"/>
    </source>
</evidence>
<dbReference type="Gene3D" id="3.90.70.10">
    <property type="entry name" value="Cysteine proteinases"/>
    <property type="match status" value="2"/>
</dbReference>
<dbReference type="Pfam" id="PF00443">
    <property type="entry name" value="UCH"/>
    <property type="match status" value="1"/>
</dbReference>
<feature type="region of interest" description="Disordered" evidence="1">
    <location>
        <begin position="1"/>
        <end position="91"/>
    </location>
</feature>
<feature type="compositionally biased region" description="Low complexity" evidence="1">
    <location>
        <begin position="270"/>
        <end position="307"/>
    </location>
</feature>
<dbReference type="PROSITE" id="PS00972">
    <property type="entry name" value="USP_1"/>
    <property type="match status" value="1"/>
</dbReference>
<dbReference type="InterPro" id="IPR028889">
    <property type="entry name" value="USP"/>
</dbReference>
<organism evidence="3 4">
    <name type="scientific">Cyclospora cayetanensis</name>
    <dbReference type="NCBI Taxonomy" id="88456"/>
    <lineage>
        <taxon>Eukaryota</taxon>
        <taxon>Sar</taxon>
        <taxon>Alveolata</taxon>
        <taxon>Apicomplexa</taxon>
        <taxon>Conoidasida</taxon>
        <taxon>Coccidia</taxon>
        <taxon>Eucoccidiorida</taxon>
        <taxon>Eimeriorina</taxon>
        <taxon>Eimeriidae</taxon>
        <taxon>Cyclospora</taxon>
    </lineage>
</organism>
<dbReference type="InterPro" id="IPR018200">
    <property type="entry name" value="USP_CS"/>
</dbReference>
<proteinExistence type="predicted"/>
<feature type="compositionally biased region" description="Acidic residues" evidence="1">
    <location>
        <begin position="481"/>
        <end position="494"/>
    </location>
</feature>
<dbReference type="PROSITE" id="PS00973">
    <property type="entry name" value="USP_2"/>
    <property type="match status" value="1"/>
</dbReference>
<feature type="region of interest" description="Disordered" evidence="1">
    <location>
        <begin position="445"/>
        <end position="495"/>
    </location>
</feature>
<dbReference type="GO" id="GO:0031647">
    <property type="term" value="P:regulation of protein stability"/>
    <property type="evidence" value="ECO:0007669"/>
    <property type="project" value="TreeGrafter"/>
</dbReference>
<dbReference type="OrthoDB" id="289038at2759"/>
<dbReference type="InterPro" id="IPR001394">
    <property type="entry name" value="Peptidase_C19_UCH"/>
</dbReference>
<feature type="compositionally biased region" description="Low complexity" evidence="1">
    <location>
        <begin position="1"/>
        <end position="23"/>
    </location>
</feature>
<name>A0A6P6RVX8_9EIME</name>
<feature type="compositionally biased region" description="Low complexity" evidence="1">
    <location>
        <begin position="1688"/>
        <end position="1706"/>
    </location>
</feature>
<dbReference type="GO" id="GO:0005634">
    <property type="term" value="C:nucleus"/>
    <property type="evidence" value="ECO:0007669"/>
    <property type="project" value="TreeGrafter"/>
</dbReference>
<dbReference type="GO" id="GO:0016579">
    <property type="term" value="P:protein deubiquitination"/>
    <property type="evidence" value="ECO:0007669"/>
    <property type="project" value="InterPro"/>
</dbReference>
<sequence length="1884" mass="205709">MSRQQQQQLQQQQHHHQLLLQQHGLEDGEMTPPVSPVNPSDAQQPADERQQALQCTSQLSPSTPGSSSSQQQQQQQVHHPPPALPDYSLSALPPPSPWEVDFLLPSFLSRYAGSNSGGEPLLDEVPTVYSEWRDTPAVRFRLMVHPVSPTGAAAAGGRDRRFVGAFVETARREDYPEDWIFHQGCRFHIYAIHPTDYRKSIYKSDTYQFSCDDADRGWHQFASHQELVDESFLRASPQGGGGALYLRAGCIPICAAVSRRIRTPCPPATLPSLDASASTSSGSKRQQQQQQLQQQQLQQQQLQLQQQSGGEDSPPLPTHASQGGTPSVAARGMGRCGRGFVGLRNHGATCYMNALLQSLYFIGKFREAVYALSFDTKNTCGTRSVDILERRRCRRKRGRGFAASGVAQAKRGEAPSSAAASAASAGGASGNVSAVKGCNGAATAASSDEQMDVEGMSPSSVFSEGESSLAGGTAAAVLSEESTDSEDELSDLEESELRDLLVEEEAERRSPPSISLALQNLFLKLYTANEAVPYKELIRSFGWDAADAFTQQDTHELLKLLLDKVEEQMRGTPAEGSVKAMFEGEMETYVECINVEYKSVRKEAFEDVNLDVQGCSGVRESLQRLVMPELLEGDNAYDAEQHGKQTARKGVRFVRFPPICVFLLKRFDFDFARMDTVKVFDRYEFQRELDLNEFCEGAGVYALHSVSVHQGDVNSGHYYSFLRPPPGTQWVRFDDDKVYHVSEYAAIGDNFGGEELEACNYLRGERKTRTRNKPYNAYILVYVNKSQAPYLLADCSPLKVNPQILSRCRTEEQLRRLRTHIRNALEKSVRIKVYHPLQFKYRRFVELPYLSIPPIMDIKRSRNSDILLLHETITQELTRLLYGGGGRQGGPAGALGGAPNRVQFVLHLINTSMESPRFEAIELGTNMELGEILRRKGGGGGGGLEVSLYVLAVPEKSALFSTPLQHDEIVRSHCLLFIKYFPSLTRTARDVQLNKGGHLQQHHQQQPLPPPPQQQQQIVQANTDKGTQGELVICLDVVYVPFEWKVRDLEPHVFRLIHEAMQEGLIDEGPSRAAEVARVVSAFPPTLPPLSSCAPYSAPLPVPLPSPQNKGDCYPPLQWSQGASVAVAAAQALGPLTAGVASSLQLTACLELDATDKIHTNRLLGRKTLRNSKVFSGDLLVFSLDLPPALLEYKEAQQKVGGRSEDVAPQQAYCPSSPAEEGHLALEAAAAAAAAVAVAAAATGTAADTTSSLVPWGGAPPREVRGLSLLPFVPRSRGGAIPPIPPPLPCYLCNDFVDYCLEEQATEIYHIRLYDPYEFLGKVMSSSGCLLPSPSLPPPVGEASSLLSEASLVSLPGSDVGAPSNEGAPCVSLPGVPHHPSAENTATLISPNEASTTITGGKSKMDEPDEEALSPSPVVEDPWLHMPSAKPICIKEFSLSGRLPARQALQWIAWQFGVDPTQLQLFPEPPLLSDRKVLPLDIDALVVTNEGTWEQQQQLMLQRNEREGTGRRQLTLDEMYLQLQGAQSWPGCLDRRRALAAATAAAASAAAASAAAASAAASPSAAGAQRLPRELHLCLLPRHFRLCARAVNALLLPAQQQQQLQQLLLSPLPPAALSPSSSPLSHSVLSYICLVFSRQAERIGCVTGLIPASNPDGKAYTAADLMREVLGRLPPATAHALRQDYHSRCSGRSSGSSTAASTGTTADKADKDYEEEFGPLRLFISDSSNLLRIPPAEELSWLTLYAPSSQGRTRESITNLLAVPLRLEADYTPEEEDLIQSGALQVLLVQHQTPGDREPFGYPFEILVEPDATLSEIKAQIIRKLALPKNAWGSCTFFQLGDGVRCWKGPNDVLDWNKHRSITLIAEHSAPYTKHRGHGGMRIA</sequence>
<dbReference type="PANTHER" id="PTHR24006">
    <property type="entry name" value="UBIQUITIN CARBOXYL-TERMINAL HYDROLASE"/>
    <property type="match status" value="1"/>
</dbReference>
<feature type="compositionally biased region" description="Low complexity" evidence="1">
    <location>
        <begin position="457"/>
        <end position="468"/>
    </location>
</feature>
<dbReference type="SUPFAM" id="SSF54001">
    <property type="entry name" value="Cysteine proteinases"/>
    <property type="match status" value="1"/>
</dbReference>
<dbReference type="GO" id="GO:0004843">
    <property type="term" value="F:cysteine-type deubiquitinase activity"/>
    <property type="evidence" value="ECO:0007669"/>
    <property type="project" value="InterPro"/>
</dbReference>
<dbReference type="Proteomes" id="UP000515125">
    <property type="component" value="Unplaced"/>
</dbReference>
<dbReference type="GeneID" id="34622596"/>
<accession>A0A6P6RVX8</accession>
<dbReference type="PANTHER" id="PTHR24006:SF644">
    <property type="entry name" value="UBIQUITIN CARBOXYL-TERMINAL HYDROLASE 7"/>
    <property type="match status" value="1"/>
</dbReference>
<dbReference type="RefSeq" id="XP_026191634.1">
    <property type="nucleotide sequence ID" value="XM_026335849.1"/>
</dbReference>
<feature type="region of interest" description="Disordered" evidence="1">
    <location>
        <begin position="1684"/>
        <end position="1711"/>
    </location>
</feature>
<dbReference type="PROSITE" id="PS50235">
    <property type="entry name" value="USP_3"/>
    <property type="match status" value="1"/>
</dbReference>
<dbReference type="Gene3D" id="2.60.210.10">
    <property type="entry name" value="Apoptosis, Tumor Necrosis Factor Receptor Associated Protein 2, Chain A"/>
    <property type="match status" value="1"/>
</dbReference>
<reference evidence="4" key="1">
    <citation type="submission" date="2025-08" db="UniProtKB">
        <authorList>
            <consortium name="RefSeq"/>
        </authorList>
    </citation>
    <scope>IDENTIFICATION</scope>
</reference>
<dbReference type="InterPro" id="IPR050164">
    <property type="entry name" value="Peptidase_C19"/>
</dbReference>
<protein>
    <submittedName>
        <fullName evidence="4">Uncharacterized protein LOC34622596</fullName>
    </submittedName>
</protein>
<evidence type="ECO:0000256" key="1">
    <source>
        <dbReference type="SAM" id="MobiDB-lite"/>
    </source>
</evidence>
<gene>
    <name evidence="4" type="primary">LOC34622596</name>
</gene>
<keyword evidence="3" id="KW-1185">Reference proteome</keyword>
<dbReference type="InterPro" id="IPR038765">
    <property type="entry name" value="Papain-like_cys_pep_sf"/>
</dbReference>
<dbReference type="InterPro" id="IPR008974">
    <property type="entry name" value="TRAF-like"/>
</dbReference>
<feature type="compositionally biased region" description="Low complexity" evidence="1">
    <location>
        <begin position="56"/>
        <end position="76"/>
    </location>
</feature>
<feature type="region of interest" description="Disordered" evidence="1">
    <location>
        <begin position="268"/>
        <end position="329"/>
    </location>
</feature>
<feature type="domain" description="USP" evidence="2">
    <location>
        <begin position="341"/>
        <end position="785"/>
    </location>
</feature>
<dbReference type="GO" id="GO:0005829">
    <property type="term" value="C:cytosol"/>
    <property type="evidence" value="ECO:0007669"/>
    <property type="project" value="TreeGrafter"/>
</dbReference>
<feature type="region of interest" description="Disordered" evidence="1">
    <location>
        <begin position="1393"/>
        <end position="1418"/>
    </location>
</feature>